<dbReference type="GO" id="GO:0106312">
    <property type="term" value="F:methylenetetrahydrofolate reductase (NADH) activity"/>
    <property type="evidence" value="ECO:0007669"/>
    <property type="project" value="UniProtKB-EC"/>
</dbReference>
<sequence>MKVIDIIKNREKTVFSFELLPPLKGNDAGRIYNTIENLIEFDPKYINITTHRDEVEFKEMADGTIVKRTVRKRPGTVAIAASIQYKYGIPVVPHILCGGFTKSETEHVLIDLNFLGIENILALRGDSIKNQHVFKPEADGHSNANELVQQISDLKQGKYLEQDLKNNTPLDFCVGVAGYPEKHFEAPNSEQDMEYLKQKVDTGAEYIVTQMFFDNRFFYDFVKRCRDIGINVPIIPGIKPINLKNQLTVLPKIFNIDLPTELVAELAKCKNNGDAKIVGTEWAIQQSKDLIENGVPSLHIYTYGISDNIKEIVKAVF</sequence>
<dbReference type="GO" id="GO:0071949">
    <property type="term" value="F:FAD binding"/>
    <property type="evidence" value="ECO:0007669"/>
    <property type="project" value="TreeGrafter"/>
</dbReference>
<protein>
    <recommendedName>
        <fullName evidence="11">methylenetetrahydrofolate reductase (NADH)</fullName>
        <ecNumber evidence="11">1.5.1.54</ecNumber>
    </recommendedName>
</protein>
<evidence type="ECO:0000256" key="5">
    <source>
        <dbReference type="ARBA" id="ARBA00022630"/>
    </source>
</evidence>
<reference evidence="12" key="1">
    <citation type="submission" date="2018-06" db="EMBL/GenBank/DDBJ databases">
        <authorList>
            <person name="Zhirakovskaya E."/>
        </authorList>
    </citation>
    <scope>NUCLEOTIDE SEQUENCE</scope>
</reference>
<name>A0A3B0TC07_9ZZZZ</name>
<proteinExistence type="inferred from homology"/>
<dbReference type="FunFam" id="3.20.20.220:FF:000015">
    <property type="entry name" value="Methylenetetrahydrofolate reductase"/>
    <property type="match status" value="1"/>
</dbReference>
<dbReference type="CDD" id="cd00537">
    <property type="entry name" value="MTHFR"/>
    <property type="match status" value="1"/>
</dbReference>
<evidence type="ECO:0000256" key="1">
    <source>
        <dbReference type="ARBA" id="ARBA00001974"/>
    </source>
</evidence>
<comment type="pathway">
    <text evidence="2">One-carbon metabolism; tetrahydrofolate interconversion.</text>
</comment>
<dbReference type="NCBIfam" id="TIGR00676">
    <property type="entry name" value="fadh2"/>
    <property type="match status" value="1"/>
</dbReference>
<keyword evidence="4" id="KW-0028">Amino-acid biosynthesis</keyword>
<dbReference type="GO" id="GO:0009086">
    <property type="term" value="P:methionine biosynthetic process"/>
    <property type="evidence" value="ECO:0007669"/>
    <property type="project" value="UniProtKB-KW"/>
</dbReference>
<dbReference type="AlphaFoldDB" id="A0A3B0TC07"/>
<dbReference type="GO" id="GO:0035999">
    <property type="term" value="P:tetrahydrofolate interconversion"/>
    <property type="evidence" value="ECO:0007669"/>
    <property type="project" value="UniProtKB-UniPathway"/>
</dbReference>
<dbReference type="UniPathway" id="UPA00193"/>
<evidence type="ECO:0000256" key="2">
    <source>
        <dbReference type="ARBA" id="ARBA00004777"/>
    </source>
</evidence>
<keyword evidence="7 12" id="KW-0560">Oxidoreductase</keyword>
<evidence type="ECO:0000256" key="6">
    <source>
        <dbReference type="ARBA" id="ARBA00022827"/>
    </source>
</evidence>
<evidence type="ECO:0000256" key="3">
    <source>
        <dbReference type="ARBA" id="ARBA00006743"/>
    </source>
</evidence>
<dbReference type="EC" id="1.5.1.54" evidence="11"/>
<evidence type="ECO:0000256" key="10">
    <source>
        <dbReference type="ARBA" id="ARBA00034478"/>
    </source>
</evidence>
<dbReference type="GO" id="GO:0005829">
    <property type="term" value="C:cytosol"/>
    <property type="evidence" value="ECO:0007669"/>
    <property type="project" value="InterPro"/>
</dbReference>
<keyword evidence="8" id="KW-0520">NAD</keyword>
<accession>A0A3B0TC07</accession>
<dbReference type="InterPro" id="IPR003171">
    <property type="entry name" value="Mehydrof_redctse-like"/>
</dbReference>
<evidence type="ECO:0000256" key="8">
    <source>
        <dbReference type="ARBA" id="ARBA00023027"/>
    </source>
</evidence>
<keyword evidence="6" id="KW-0274">FAD</keyword>
<dbReference type="PANTHER" id="PTHR45754:SF3">
    <property type="entry name" value="METHYLENETETRAHYDROFOLATE REDUCTASE (NADPH)"/>
    <property type="match status" value="1"/>
</dbReference>
<evidence type="ECO:0000256" key="7">
    <source>
        <dbReference type="ARBA" id="ARBA00023002"/>
    </source>
</evidence>
<evidence type="ECO:0000256" key="4">
    <source>
        <dbReference type="ARBA" id="ARBA00022605"/>
    </source>
</evidence>
<gene>
    <name evidence="12" type="ORF">MNBD_BACTEROID01-994</name>
</gene>
<keyword evidence="9" id="KW-0486">Methionine biosynthesis</keyword>
<comment type="similarity">
    <text evidence="3">Belongs to the methylenetetrahydrofolate reductase family.</text>
</comment>
<dbReference type="Gene3D" id="3.20.20.220">
    <property type="match status" value="1"/>
</dbReference>
<dbReference type="Pfam" id="PF02219">
    <property type="entry name" value="MTHFR"/>
    <property type="match status" value="1"/>
</dbReference>
<dbReference type="InterPro" id="IPR004620">
    <property type="entry name" value="MTHF_reductase_bac"/>
</dbReference>
<comment type="pathway">
    <text evidence="10">Amino-acid biosynthesis; L-methionine biosynthesis via de novo pathway.</text>
</comment>
<organism evidence="12">
    <name type="scientific">hydrothermal vent metagenome</name>
    <dbReference type="NCBI Taxonomy" id="652676"/>
    <lineage>
        <taxon>unclassified sequences</taxon>
        <taxon>metagenomes</taxon>
        <taxon>ecological metagenomes</taxon>
    </lineage>
</organism>
<evidence type="ECO:0000313" key="12">
    <source>
        <dbReference type="EMBL" id="VAW15975.1"/>
    </source>
</evidence>
<dbReference type="InterPro" id="IPR029041">
    <property type="entry name" value="FAD-linked_oxidoreductase-like"/>
</dbReference>
<dbReference type="PANTHER" id="PTHR45754">
    <property type="entry name" value="METHYLENETETRAHYDROFOLATE REDUCTASE"/>
    <property type="match status" value="1"/>
</dbReference>
<dbReference type="EMBL" id="UOEP01000056">
    <property type="protein sequence ID" value="VAW15975.1"/>
    <property type="molecule type" value="Genomic_DNA"/>
</dbReference>
<evidence type="ECO:0000256" key="9">
    <source>
        <dbReference type="ARBA" id="ARBA00023167"/>
    </source>
</evidence>
<comment type="cofactor">
    <cofactor evidence="1">
        <name>FAD</name>
        <dbReference type="ChEBI" id="CHEBI:57692"/>
    </cofactor>
</comment>
<evidence type="ECO:0000256" key="11">
    <source>
        <dbReference type="ARBA" id="ARBA00034529"/>
    </source>
</evidence>
<dbReference type="SUPFAM" id="SSF51730">
    <property type="entry name" value="FAD-linked oxidoreductase"/>
    <property type="match status" value="1"/>
</dbReference>
<keyword evidence="5" id="KW-0285">Flavoprotein</keyword>